<gene>
    <name evidence="5" type="ORF">SAMN04489732_114156</name>
</gene>
<name>A0A1H8YEB5_9PSEU</name>
<dbReference type="InterPro" id="IPR039446">
    <property type="entry name" value="DauR-like"/>
</dbReference>
<evidence type="ECO:0000256" key="1">
    <source>
        <dbReference type="ARBA" id="ARBA00023194"/>
    </source>
</evidence>
<dbReference type="AlphaFoldDB" id="A0A1H8YEB5"/>
<dbReference type="Gene3D" id="3.90.1150.10">
    <property type="entry name" value="Aspartate Aminotransferase, domain 1"/>
    <property type="match status" value="1"/>
</dbReference>
<dbReference type="InterPro" id="IPR015421">
    <property type="entry name" value="PyrdxlP-dep_Trfase_major"/>
</dbReference>
<dbReference type="InterPro" id="IPR013559">
    <property type="entry name" value="YheO"/>
</dbReference>
<evidence type="ECO:0000313" key="6">
    <source>
        <dbReference type="Proteomes" id="UP000198582"/>
    </source>
</evidence>
<dbReference type="InterPro" id="IPR015422">
    <property type="entry name" value="PyrdxlP-dep_Trfase_small"/>
</dbReference>
<dbReference type="InterPro" id="IPR039445">
    <property type="entry name" value="DauR-like_HTH"/>
</dbReference>
<accession>A0A1H8YEB5</accession>
<dbReference type="EMBL" id="FOEF01000014">
    <property type="protein sequence ID" value="SEP50479.1"/>
    <property type="molecule type" value="Genomic_DNA"/>
</dbReference>
<dbReference type="Proteomes" id="UP000198582">
    <property type="component" value="Unassembled WGS sequence"/>
</dbReference>
<reference evidence="5 6" key="1">
    <citation type="submission" date="2016-10" db="EMBL/GenBank/DDBJ databases">
        <authorList>
            <person name="de Groot N.N."/>
        </authorList>
    </citation>
    <scope>NUCLEOTIDE SEQUENCE [LARGE SCALE GENOMIC DNA]</scope>
    <source>
        <strain evidence="5 6">DSM 44993</strain>
    </source>
</reference>
<dbReference type="PANTHER" id="PTHR35568">
    <property type="entry name" value="TRANSCRIPTIONAL REGULATOR DAUR"/>
    <property type="match status" value="1"/>
</dbReference>
<evidence type="ECO:0000259" key="4">
    <source>
        <dbReference type="Pfam" id="PF13309"/>
    </source>
</evidence>
<dbReference type="PANTHER" id="PTHR35568:SF1">
    <property type="entry name" value="TRANSCRIPTIONAL REGULATOR DAUR"/>
    <property type="match status" value="1"/>
</dbReference>
<feature type="domain" description="Aminotransferase class V" evidence="2">
    <location>
        <begin position="64"/>
        <end position="336"/>
    </location>
</feature>
<dbReference type="SUPFAM" id="SSF53383">
    <property type="entry name" value="PLP-dependent transferases"/>
    <property type="match status" value="1"/>
</dbReference>
<protein>
    <submittedName>
        <fullName evidence="5">Selenocysteine lyase/Cysteine desulfurase</fullName>
    </submittedName>
</protein>
<keyword evidence="1" id="KW-0045">Antibiotic biosynthesis</keyword>
<keyword evidence="5" id="KW-0456">Lyase</keyword>
<proteinExistence type="predicted"/>
<evidence type="ECO:0000259" key="2">
    <source>
        <dbReference type="Pfam" id="PF00266"/>
    </source>
</evidence>
<keyword evidence="6" id="KW-1185">Reference proteome</keyword>
<dbReference type="Pfam" id="PF13309">
    <property type="entry name" value="HTH_22"/>
    <property type="match status" value="1"/>
</dbReference>
<dbReference type="GO" id="GO:0016829">
    <property type="term" value="F:lyase activity"/>
    <property type="evidence" value="ECO:0007669"/>
    <property type="project" value="UniProtKB-KW"/>
</dbReference>
<dbReference type="Pfam" id="PF08348">
    <property type="entry name" value="PAS_6"/>
    <property type="match status" value="1"/>
</dbReference>
<dbReference type="OrthoDB" id="4743071at2"/>
<dbReference type="Gene3D" id="3.40.640.10">
    <property type="entry name" value="Type I PLP-dependent aspartate aminotransferase-like (Major domain)"/>
    <property type="match status" value="1"/>
</dbReference>
<dbReference type="InterPro" id="IPR000192">
    <property type="entry name" value="Aminotrans_V_dom"/>
</dbReference>
<dbReference type="Pfam" id="PF00266">
    <property type="entry name" value="Aminotran_5"/>
    <property type="match status" value="1"/>
</dbReference>
<feature type="domain" description="Transcriptional regulator DauR-like HTH" evidence="4">
    <location>
        <begin position="514"/>
        <end position="571"/>
    </location>
</feature>
<feature type="domain" description="YheO-like" evidence="3">
    <location>
        <begin position="388"/>
        <end position="493"/>
    </location>
</feature>
<organism evidence="5 6">
    <name type="scientific">Amycolatopsis saalfeldensis</name>
    <dbReference type="NCBI Taxonomy" id="394193"/>
    <lineage>
        <taxon>Bacteria</taxon>
        <taxon>Bacillati</taxon>
        <taxon>Actinomycetota</taxon>
        <taxon>Actinomycetes</taxon>
        <taxon>Pseudonocardiales</taxon>
        <taxon>Pseudonocardiaceae</taxon>
        <taxon>Amycolatopsis</taxon>
    </lineage>
</organism>
<sequence>MTRISPRYLLQFDEPAGYLDFARFGPPSHAVLDTTARLLEDATVAGPSTVDELMRQETRAKAAAARLCGSDTDHTVLLPHTSLGLFQAAFNTPGGEVLVSAAEFPANTYPWARAEQAGLVKVRRLDGGFVTADRVAAALTPDITTVSVSAVDFRTGYRADLAALREVVDDRLLVVDGIQGFGVTEAPWEVADVLVVGGQKWLRAGWGTGFAVLSDRALERMDPILSGWTGARDPGLFDNEIHPADMTAAGWSISNLSPITSGAFAAALELVEEAGVGAIAGRIAERVGSLEDVLRSCGAEIVSATERRAGILAFTLPGHPAEQVGAALASAGIAATVRPEHVRLSPHASTPVAAADQLRTALETLTRPRKPLSVTPPAASGAATPELLSALVPAVDGLAAMLGPGNEVLLHDLSRLPDSIVAIAGDLTGRTVGGPMTDLLLGLVRRGTTQDLTNYRTHGPDGRAIRSSTLFLRDAAGVAVGCLCVNSELPGAAQAETPQETFPPDVDSLQRFLVTRAIGKAGIPVELMKKRHKAAVVRELDEAGFFLIKDAVDHLAGQLDVTRYTIYNYLNEIRG</sequence>
<dbReference type="InterPro" id="IPR015424">
    <property type="entry name" value="PyrdxlP-dep_Trfase"/>
</dbReference>
<dbReference type="STRING" id="394193.SAMN04489732_114156"/>
<evidence type="ECO:0000259" key="3">
    <source>
        <dbReference type="Pfam" id="PF08348"/>
    </source>
</evidence>
<evidence type="ECO:0000313" key="5">
    <source>
        <dbReference type="EMBL" id="SEP50479.1"/>
    </source>
</evidence>
<dbReference type="RefSeq" id="WP_091622339.1">
    <property type="nucleotide sequence ID" value="NZ_FOEF01000014.1"/>
</dbReference>
<dbReference type="GO" id="GO:0017000">
    <property type="term" value="P:antibiotic biosynthetic process"/>
    <property type="evidence" value="ECO:0007669"/>
    <property type="project" value="UniProtKB-KW"/>
</dbReference>